<dbReference type="Gene3D" id="4.10.240.10">
    <property type="entry name" value="Zn(2)-C6 fungal-type DNA-binding domain"/>
    <property type="match status" value="1"/>
</dbReference>
<dbReference type="CDD" id="cd00067">
    <property type="entry name" value="GAL4"/>
    <property type="match status" value="1"/>
</dbReference>
<dbReference type="InterPro" id="IPR053178">
    <property type="entry name" value="Osmoadaptation_assoc"/>
</dbReference>
<dbReference type="PANTHER" id="PTHR38111:SF6">
    <property type="entry name" value="FINGER DOMAIN PROTEIN, PUTATIVE (AFU_ORTHOLOGUE AFUA_8G01940)-RELATED"/>
    <property type="match status" value="1"/>
</dbReference>
<protein>
    <recommendedName>
        <fullName evidence="3">Zn(2)-C6 fungal-type domain-containing protein</fullName>
    </recommendedName>
</protein>
<dbReference type="Proteomes" id="UP000800035">
    <property type="component" value="Unassembled WGS sequence"/>
</dbReference>
<proteinExistence type="predicted"/>
<evidence type="ECO:0000256" key="2">
    <source>
        <dbReference type="SAM" id="MobiDB-lite"/>
    </source>
</evidence>
<dbReference type="InterPro" id="IPR036864">
    <property type="entry name" value="Zn2-C6_fun-type_DNA-bd_sf"/>
</dbReference>
<evidence type="ECO:0000313" key="4">
    <source>
        <dbReference type="EMBL" id="KAF1963259.1"/>
    </source>
</evidence>
<dbReference type="EMBL" id="ML976977">
    <property type="protein sequence ID" value="KAF1963259.1"/>
    <property type="molecule type" value="Genomic_DNA"/>
</dbReference>
<reference evidence="4" key="1">
    <citation type="journal article" date="2020" name="Stud. Mycol.">
        <title>101 Dothideomycetes genomes: a test case for predicting lifestyles and emergence of pathogens.</title>
        <authorList>
            <person name="Haridas S."/>
            <person name="Albert R."/>
            <person name="Binder M."/>
            <person name="Bloem J."/>
            <person name="Labutti K."/>
            <person name="Salamov A."/>
            <person name="Andreopoulos B."/>
            <person name="Baker S."/>
            <person name="Barry K."/>
            <person name="Bills G."/>
            <person name="Bluhm B."/>
            <person name="Cannon C."/>
            <person name="Castanera R."/>
            <person name="Culley D."/>
            <person name="Daum C."/>
            <person name="Ezra D."/>
            <person name="Gonzalez J."/>
            <person name="Henrissat B."/>
            <person name="Kuo A."/>
            <person name="Liang C."/>
            <person name="Lipzen A."/>
            <person name="Lutzoni F."/>
            <person name="Magnuson J."/>
            <person name="Mondo S."/>
            <person name="Nolan M."/>
            <person name="Ohm R."/>
            <person name="Pangilinan J."/>
            <person name="Park H.-J."/>
            <person name="Ramirez L."/>
            <person name="Alfaro M."/>
            <person name="Sun H."/>
            <person name="Tritt A."/>
            <person name="Yoshinaga Y."/>
            <person name="Zwiers L.-H."/>
            <person name="Turgeon B."/>
            <person name="Goodwin S."/>
            <person name="Spatafora J."/>
            <person name="Crous P."/>
            <person name="Grigoriev I."/>
        </authorList>
    </citation>
    <scope>NUCLEOTIDE SEQUENCE</scope>
    <source>
        <strain evidence="4">CBS 675.92</strain>
    </source>
</reference>
<dbReference type="PANTHER" id="PTHR38111">
    <property type="entry name" value="ZN(2)-C6 FUNGAL-TYPE DOMAIN-CONTAINING PROTEIN-RELATED"/>
    <property type="match status" value="1"/>
</dbReference>
<dbReference type="GO" id="GO:0000981">
    <property type="term" value="F:DNA-binding transcription factor activity, RNA polymerase II-specific"/>
    <property type="evidence" value="ECO:0007669"/>
    <property type="project" value="InterPro"/>
</dbReference>
<organism evidence="4 5">
    <name type="scientific">Byssothecium circinans</name>
    <dbReference type="NCBI Taxonomy" id="147558"/>
    <lineage>
        <taxon>Eukaryota</taxon>
        <taxon>Fungi</taxon>
        <taxon>Dikarya</taxon>
        <taxon>Ascomycota</taxon>
        <taxon>Pezizomycotina</taxon>
        <taxon>Dothideomycetes</taxon>
        <taxon>Pleosporomycetidae</taxon>
        <taxon>Pleosporales</taxon>
        <taxon>Massarineae</taxon>
        <taxon>Massarinaceae</taxon>
        <taxon>Byssothecium</taxon>
    </lineage>
</organism>
<evidence type="ECO:0000313" key="5">
    <source>
        <dbReference type="Proteomes" id="UP000800035"/>
    </source>
</evidence>
<feature type="compositionally biased region" description="Polar residues" evidence="2">
    <location>
        <begin position="97"/>
        <end position="110"/>
    </location>
</feature>
<dbReference type="GO" id="GO:0008270">
    <property type="term" value="F:zinc ion binding"/>
    <property type="evidence" value="ECO:0007669"/>
    <property type="project" value="InterPro"/>
</dbReference>
<gene>
    <name evidence="4" type="ORF">CC80DRAFT_852</name>
</gene>
<keyword evidence="5" id="KW-1185">Reference proteome</keyword>
<dbReference type="SUPFAM" id="SSF57701">
    <property type="entry name" value="Zn2/Cys6 DNA-binding domain"/>
    <property type="match status" value="1"/>
</dbReference>
<dbReference type="InterPro" id="IPR001138">
    <property type="entry name" value="Zn2Cys6_DnaBD"/>
</dbReference>
<name>A0A6A5UH40_9PLEO</name>
<feature type="region of interest" description="Disordered" evidence="2">
    <location>
        <begin position="93"/>
        <end position="124"/>
    </location>
</feature>
<sequence length="567" mass="62965">MVGVPKSTGCAICRKRKIKCDETWPKCVNCQKNGKCCPGPPARHTFRDTGLRLNKLAVAGRETNTLDLPHRLTQIHERWSDNGAVAHKFRITHKQQPKQLRSPRSNSTVVTPARPSRSPLYRIPSPSRHQELARALVEALETGGAGHRMSAFGPFIRDVPSRLGHNTALDTAVACLISAHSTLVHQEDTKEIVDPGLYMRAVQTLQTKLEDPQQFLSSNTLCASVLLGIVEALAGPRSGNRYLAHVGGAGRLMEIQGPRNCEDQFAKEILRFNRGGLIITSIYKRKPCFLTLPGWRDIAFDTTGLSFDDCLYTGVLHRMAEFPALLEEFKELDEVAQQPSNSAAQYNFNVSSSAQGLSLGFPPEVYDPRLVCSSDSFTMDSTRNYENAKNGLLGKLHHLKDALSDIGRHLTAKLVDGSAAVELPAIEKDSPIPTALHFSNWRVAVAYNCYWSLLILVNKKICQLLPPYDPTQYALEAESRTVAYHICKTWEDAWDTRPIGAFHVPLGFVLAHGFCTPDVQEWIVKGLNALLEQQHVDNFRWSDDVIHMMSGKLAGEGLDLVFSNVKL</sequence>
<accession>A0A6A5UH40</accession>
<dbReference type="SMART" id="SM00066">
    <property type="entry name" value="GAL4"/>
    <property type="match status" value="1"/>
</dbReference>
<keyword evidence="1" id="KW-0539">Nucleus</keyword>
<dbReference type="Pfam" id="PF00172">
    <property type="entry name" value="Zn_clus"/>
    <property type="match status" value="1"/>
</dbReference>
<dbReference type="AlphaFoldDB" id="A0A6A5UH40"/>
<dbReference type="PROSITE" id="PS50048">
    <property type="entry name" value="ZN2_CY6_FUNGAL_2"/>
    <property type="match status" value="1"/>
</dbReference>
<evidence type="ECO:0000259" key="3">
    <source>
        <dbReference type="PROSITE" id="PS50048"/>
    </source>
</evidence>
<feature type="domain" description="Zn(2)-C6 fungal-type" evidence="3">
    <location>
        <begin position="9"/>
        <end position="37"/>
    </location>
</feature>
<evidence type="ECO:0000256" key="1">
    <source>
        <dbReference type="ARBA" id="ARBA00023242"/>
    </source>
</evidence>
<dbReference type="PROSITE" id="PS00463">
    <property type="entry name" value="ZN2_CY6_FUNGAL_1"/>
    <property type="match status" value="1"/>
</dbReference>
<dbReference type="OrthoDB" id="4314040at2759"/>